<organism evidence="5 6">
    <name type="scientific">Caenimonas sedimenti</name>
    <dbReference type="NCBI Taxonomy" id="2596921"/>
    <lineage>
        <taxon>Bacteria</taxon>
        <taxon>Pseudomonadati</taxon>
        <taxon>Pseudomonadota</taxon>
        <taxon>Betaproteobacteria</taxon>
        <taxon>Burkholderiales</taxon>
        <taxon>Comamonadaceae</taxon>
        <taxon>Caenimonas</taxon>
    </lineage>
</organism>
<dbReference type="InterPro" id="IPR018060">
    <property type="entry name" value="HTH_AraC"/>
</dbReference>
<evidence type="ECO:0000313" key="5">
    <source>
        <dbReference type="EMBL" id="TWO70286.1"/>
    </source>
</evidence>
<protein>
    <submittedName>
        <fullName evidence="5">AraC family transcriptional regulator</fullName>
    </submittedName>
</protein>
<dbReference type="Proteomes" id="UP000318199">
    <property type="component" value="Unassembled WGS sequence"/>
</dbReference>
<dbReference type="GO" id="GO:0043565">
    <property type="term" value="F:sequence-specific DNA binding"/>
    <property type="evidence" value="ECO:0007669"/>
    <property type="project" value="InterPro"/>
</dbReference>
<keyword evidence="2" id="KW-0238">DNA-binding</keyword>
<dbReference type="PANTHER" id="PTHR46796">
    <property type="entry name" value="HTH-TYPE TRANSCRIPTIONAL ACTIVATOR RHAS-RELATED"/>
    <property type="match status" value="1"/>
</dbReference>
<keyword evidence="1" id="KW-0805">Transcription regulation</keyword>
<keyword evidence="6" id="KW-1185">Reference proteome</keyword>
<proteinExistence type="predicted"/>
<accession>A0A562ZPK6</accession>
<dbReference type="GO" id="GO:0003700">
    <property type="term" value="F:DNA-binding transcription factor activity"/>
    <property type="evidence" value="ECO:0007669"/>
    <property type="project" value="InterPro"/>
</dbReference>
<dbReference type="InterPro" id="IPR032783">
    <property type="entry name" value="AraC_lig"/>
</dbReference>
<dbReference type="RefSeq" id="WP_145893842.1">
    <property type="nucleotide sequence ID" value="NZ_VOBQ01000012.1"/>
</dbReference>
<name>A0A562ZPK6_9BURK</name>
<dbReference type="PROSITE" id="PS00041">
    <property type="entry name" value="HTH_ARAC_FAMILY_1"/>
    <property type="match status" value="2"/>
</dbReference>
<sequence>MNHDTLSDLLRTVRLQSAAFEVIADPAHACDTPCGGPLLMAMVLRGEALATVEGEADVLLRTGDLVLAPRGGVRITPQPGGTLVRGCLQHDAQAARLLIESWPRLLHLPAARCSPWMARLAGEAARGCGSQPAGSDVVLVRLAEALLAETVRLYFEELPDGAKGWLAGLRDRYVSRALAAMHDSPAHPWTVEELGHRVGLSRSALHDRFNQALGQPPNQYLARWRIQLGSRMLLETRRPVASIAEDVGYESEAAFSRAFKRMIGQPPASWRRDQVAREMVAS</sequence>
<keyword evidence="3" id="KW-0804">Transcription</keyword>
<feature type="domain" description="HTH araC/xylS-type" evidence="4">
    <location>
        <begin position="175"/>
        <end position="273"/>
    </location>
</feature>
<dbReference type="InterPro" id="IPR020449">
    <property type="entry name" value="Tscrpt_reg_AraC-type_HTH"/>
</dbReference>
<evidence type="ECO:0000256" key="3">
    <source>
        <dbReference type="ARBA" id="ARBA00023163"/>
    </source>
</evidence>
<dbReference type="PROSITE" id="PS01124">
    <property type="entry name" value="HTH_ARAC_FAMILY_2"/>
    <property type="match status" value="1"/>
</dbReference>
<evidence type="ECO:0000256" key="2">
    <source>
        <dbReference type="ARBA" id="ARBA00023125"/>
    </source>
</evidence>
<dbReference type="AlphaFoldDB" id="A0A562ZPK6"/>
<dbReference type="InterPro" id="IPR050204">
    <property type="entry name" value="AraC_XylS_family_regulators"/>
</dbReference>
<dbReference type="InterPro" id="IPR018062">
    <property type="entry name" value="HTH_AraC-typ_CS"/>
</dbReference>
<dbReference type="Gene3D" id="1.10.10.60">
    <property type="entry name" value="Homeodomain-like"/>
    <property type="match status" value="2"/>
</dbReference>
<dbReference type="Pfam" id="PF12852">
    <property type="entry name" value="Cupin_6"/>
    <property type="match status" value="1"/>
</dbReference>
<dbReference type="PANTHER" id="PTHR46796:SF13">
    <property type="entry name" value="HTH-TYPE TRANSCRIPTIONAL ACTIVATOR RHAS"/>
    <property type="match status" value="1"/>
</dbReference>
<dbReference type="PRINTS" id="PR00032">
    <property type="entry name" value="HTHARAC"/>
</dbReference>
<dbReference type="InterPro" id="IPR009057">
    <property type="entry name" value="Homeodomain-like_sf"/>
</dbReference>
<reference evidence="5 6" key="1">
    <citation type="submission" date="2019-07" db="EMBL/GenBank/DDBJ databases">
        <title>Caenimonas sedimenti sp. nov., isolated from activated sludge.</title>
        <authorList>
            <person name="Xu J."/>
        </authorList>
    </citation>
    <scope>NUCLEOTIDE SEQUENCE [LARGE SCALE GENOMIC DNA]</scope>
    <source>
        <strain evidence="5 6">HX-9-20</strain>
    </source>
</reference>
<comment type="caution">
    <text evidence="5">The sequence shown here is derived from an EMBL/GenBank/DDBJ whole genome shotgun (WGS) entry which is preliminary data.</text>
</comment>
<dbReference type="EMBL" id="VOBQ01000012">
    <property type="protein sequence ID" value="TWO70286.1"/>
    <property type="molecule type" value="Genomic_DNA"/>
</dbReference>
<evidence type="ECO:0000259" key="4">
    <source>
        <dbReference type="PROSITE" id="PS01124"/>
    </source>
</evidence>
<dbReference type="Pfam" id="PF12833">
    <property type="entry name" value="HTH_18"/>
    <property type="match status" value="1"/>
</dbReference>
<dbReference type="SMART" id="SM00342">
    <property type="entry name" value="HTH_ARAC"/>
    <property type="match status" value="1"/>
</dbReference>
<evidence type="ECO:0000256" key="1">
    <source>
        <dbReference type="ARBA" id="ARBA00023015"/>
    </source>
</evidence>
<evidence type="ECO:0000313" key="6">
    <source>
        <dbReference type="Proteomes" id="UP000318199"/>
    </source>
</evidence>
<dbReference type="OrthoDB" id="9789899at2"/>
<gene>
    <name evidence="5" type="ORF">FN976_14935</name>
</gene>
<dbReference type="SUPFAM" id="SSF46689">
    <property type="entry name" value="Homeodomain-like"/>
    <property type="match status" value="2"/>
</dbReference>